<evidence type="ECO:0000259" key="1">
    <source>
        <dbReference type="Pfam" id="PF07862"/>
    </source>
</evidence>
<dbReference type="Proteomes" id="UP000287853">
    <property type="component" value="Unassembled WGS sequence"/>
</dbReference>
<evidence type="ECO:0000313" key="2">
    <source>
        <dbReference type="EMBL" id="RWX43881.1"/>
    </source>
</evidence>
<reference evidence="2 3" key="1">
    <citation type="submission" date="2017-01" db="EMBL/GenBank/DDBJ databases">
        <title>The cable genome- insights into the physiology and evolution of filamentous bacteria capable of sulfide oxidation via long distance electron transfer.</title>
        <authorList>
            <person name="Schreiber L."/>
            <person name="Bjerg J.T."/>
            <person name="Boggild A."/>
            <person name="Van De Vossenberg J."/>
            <person name="Meysman F."/>
            <person name="Nielsen L.P."/>
            <person name="Schramm A."/>
            <person name="Kjeldsen K.U."/>
        </authorList>
    </citation>
    <scope>NUCLEOTIDE SEQUENCE [LARGE SCALE GENOMIC DNA]</scope>
    <source>
        <strain evidence="2">MCF</strain>
    </source>
</reference>
<keyword evidence="3" id="KW-1185">Reference proteome</keyword>
<comment type="caution">
    <text evidence="2">The sequence shown here is derived from an EMBL/GenBank/DDBJ whole genome shotgun (WGS) entry which is preliminary data.</text>
</comment>
<dbReference type="EMBL" id="MTKO01000107">
    <property type="protein sequence ID" value="RWX43881.1"/>
    <property type="molecule type" value="Genomic_DNA"/>
</dbReference>
<dbReference type="AlphaFoldDB" id="A0A3S3QPF6"/>
<name>A0A3S3QPF6_9BACT</name>
<protein>
    <recommendedName>
        <fullName evidence="1">Nif11 domain-containing protein</fullName>
    </recommendedName>
</protein>
<accession>A0A3S3QPF6</accession>
<dbReference type="Pfam" id="PF07862">
    <property type="entry name" value="Nif11"/>
    <property type="match status" value="1"/>
</dbReference>
<gene>
    <name evidence="2" type="ORF">H206_02375</name>
</gene>
<feature type="domain" description="Nif11" evidence="1">
    <location>
        <begin position="1"/>
        <end position="48"/>
    </location>
</feature>
<dbReference type="InterPro" id="IPR012903">
    <property type="entry name" value="Nif11"/>
</dbReference>
<proteinExistence type="predicted"/>
<organism evidence="2 3">
    <name type="scientific">Candidatus Electrothrix aarhusensis</name>
    <dbReference type="NCBI Taxonomy" id="1859131"/>
    <lineage>
        <taxon>Bacteria</taxon>
        <taxon>Pseudomonadati</taxon>
        <taxon>Thermodesulfobacteriota</taxon>
        <taxon>Desulfobulbia</taxon>
        <taxon>Desulfobulbales</taxon>
        <taxon>Desulfobulbaceae</taxon>
        <taxon>Candidatus Electrothrix</taxon>
    </lineage>
</organism>
<sequence>MAKKDVEALLIAGGEDKHVRAKYDVPGNKEEFIALAAEDGYTFTLDELDQVLQEAGDVFDKYGNPPKRSIWWT</sequence>
<evidence type="ECO:0000313" key="3">
    <source>
        <dbReference type="Proteomes" id="UP000287853"/>
    </source>
</evidence>